<organism evidence="2 3">
    <name type="scientific">Asterophora parasitica</name>
    <dbReference type="NCBI Taxonomy" id="117018"/>
    <lineage>
        <taxon>Eukaryota</taxon>
        <taxon>Fungi</taxon>
        <taxon>Dikarya</taxon>
        <taxon>Basidiomycota</taxon>
        <taxon>Agaricomycotina</taxon>
        <taxon>Agaricomycetes</taxon>
        <taxon>Agaricomycetidae</taxon>
        <taxon>Agaricales</taxon>
        <taxon>Tricholomatineae</taxon>
        <taxon>Lyophyllaceae</taxon>
        <taxon>Asterophora</taxon>
    </lineage>
</organism>
<gene>
    <name evidence="2" type="ORF">DXG03_005461</name>
</gene>
<feature type="non-terminal residue" evidence="2">
    <location>
        <position position="102"/>
    </location>
</feature>
<dbReference type="Proteomes" id="UP000775547">
    <property type="component" value="Unassembled WGS sequence"/>
</dbReference>
<comment type="caution">
    <text evidence="2">The sequence shown here is derived from an EMBL/GenBank/DDBJ whole genome shotgun (WGS) entry which is preliminary data.</text>
</comment>
<evidence type="ECO:0000313" key="3">
    <source>
        <dbReference type="Proteomes" id="UP000775547"/>
    </source>
</evidence>
<reference evidence="2" key="2">
    <citation type="submission" date="2021-10" db="EMBL/GenBank/DDBJ databases">
        <title>Phylogenomics reveals ancestral predisposition of the termite-cultivated fungus Termitomyces towards a domesticated lifestyle.</title>
        <authorList>
            <person name="Auxier B."/>
            <person name="Grum-Grzhimaylo A."/>
            <person name="Cardenas M.E."/>
            <person name="Lodge J.D."/>
            <person name="Laessoe T."/>
            <person name="Pedersen O."/>
            <person name="Smith M.E."/>
            <person name="Kuyper T.W."/>
            <person name="Franco-Molano E.A."/>
            <person name="Baroni T.J."/>
            <person name="Aanen D.K."/>
        </authorList>
    </citation>
    <scope>NUCLEOTIDE SEQUENCE</scope>
    <source>
        <strain evidence="2">AP01</strain>
        <tissue evidence="2">Mycelium</tissue>
    </source>
</reference>
<name>A0A9P7FQ62_9AGAR</name>
<accession>A0A9P7FQ62</accession>
<dbReference type="EMBL" id="JABCKV010003332">
    <property type="protein sequence ID" value="KAG5635270.1"/>
    <property type="molecule type" value="Genomic_DNA"/>
</dbReference>
<keyword evidence="1" id="KW-0472">Membrane</keyword>
<proteinExistence type="predicted"/>
<evidence type="ECO:0000256" key="1">
    <source>
        <dbReference type="SAM" id="Phobius"/>
    </source>
</evidence>
<keyword evidence="3" id="KW-1185">Reference proteome</keyword>
<dbReference type="AlphaFoldDB" id="A0A9P7FQ62"/>
<sequence>LDSVGAGGFAHDFGSLKGNISPVAAAFDSFGSVKPSATIMVMFLLAQVFPFIGRIPNARVKLFYPIRDSVAEIAGDLLDKARVEKAASNADGAVDKSIVGSL</sequence>
<feature type="non-terminal residue" evidence="2">
    <location>
        <position position="1"/>
    </location>
</feature>
<evidence type="ECO:0000313" key="2">
    <source>
        <dbReference type="EMBL" id="KAG5635270.1"/>
    </source>
</evidence>
<feature type="transmembrane region" description="Helical" evidence="1">
    <location>
        <begin position="37"/>
        <end position="55"/>
    </location>
</feature>
<keyword evidence="1" id="KW-0812">Transmembrane</keyword>
<reference evidence="2" key="1">
    <citation type="submission" date="2020-07" db="EMBL/GenBank/DDBJ databases">
        <authorList>
            <person name="Nieuwenhuis M."/>
            <person name="Van De Peppel L.J.J."/>
        </authorList>
    </citation>
    <scope>NUCLEOTIDE SEQUENCE</scope>
    <source>
        <strain evidence="2">AP01</strain>
        <tissue evidence="2">Mycelium</tissue>
    </source>
</reference>
<protein>
    <submittedName>
        <fullName evidence="2">Uncharacterized protein</fullName>
    </submittedName>
</protein>
<dbReference type="OrthoDB" id="1470350at2759"/>
<keyword evidence="1" id="KW-1133">Transmembrane helix</keyword>